<dbReference type="PANTHER" id="PTHR13633">
    <property type="entry name" value="MITOCHONDRIAL TRANSCRIPTION RESCUE FACTOR 1"/>
    <property type="match status" value="1"/>
</dbReference>
<keyword evidence="4" id="KW-1185">Reference proteome</keyword>
<dbReference type="GO" id="GO:0003723">
    <property type="term" value="F:RNA binding"/>
    <property type="evidence" value="ECO:0007669"/>
    <property type="project" value="UniProtKB-KW"/>
</dbReference>
<dbReference type="PROSITE" id="PS50889">
    <property type="entry name" value="S4"/>
    <property type="match status" value="1"/>
</dbReference>
<dbReference type="AlphaFoldDB" id="A0A841CBH7"/>
<reference evidence="3 4" key="1">
    <citation type="submission" date="2020-08" db="EMBL/GenBank/DDBJ databases">
        <title>Genomic Encyclopedia of Type Strains, Phase IV (KMG-IV): sequencing the most valuable type-strain genomes for metagenomic binning, comparative biology and taxonomic classification.</title>
        <authorList>
            <person name="Goeker M."/>
        </authorList>
    </citation>
    <scope>NUCLEOTIDE SEQUENCE [LARGE SCALE GENOMIC DNA]</scope>
    <source>
        <strain evidence="3 4">DSM 14925</strain>
    </source>
</reference>
<dbReference type="InterPro" id="IPR012677">
    <property type="entry name" value="Nucleotide-bd_a/b_plait_sf"/>
</dbReference>
<comment type="caution">
    <text evidence="3">The sequence shown here is derived from an EMBL/GenBank/DDBJ whole genome shotgun (WGS) entry which is preliminary data.</text>
</comment>
<dbReference type="InterPro" id="IPR036986">
    <property type="entry name" value="S4_RNA-bd_sf"/>
</dbReference>
<dbReference type="Pfam" id="PF01479">
    <property type="entry name" value="S4"/>
    <property type="match status" value="1"/>
</dbReference>
<keyword evidence="1" id="KW-0694">RNA-binding</keyword>
<dbReference type="InterPro" id="IPR048443">
    <property type="entry name" value="RqcP2_N"/>
</dbReference>
<name>A0A841CBH7_9LACT</name>
<dbReference type="InterPro" id="IPR002942">
    <property type="entry name" value="S4_RNA-bd"/>
</dbReference>
<dbReference type="RefSeq" id="WP_183540670.1">
    <property type="nucleotide sequence ID" value="NZ_DASWOY010000021.1"/>
</dbReference>
<protein>
    <submittedName>
        <fullName evidence="3">RNA-binding protein YlmH</fullName>
    </submittedName>
</protein>
<gene>
    <name evidence="3" type="ORF">HNQ37_001431</name>
</gene>
<evidence type="ECO:0000313" key="4">
    <source>
        <dbReference type="Proteomes" id="UP000562464"/>
    </source>
</evidence>
<organism evidence="3 4">
    <name type="scientific">Lactovum miscens</name>
    <dbReference type="NCBI Taxonomy" id="190387"/>
    <lineage>
        <taxon>Bacteria</taxon>
        <taxon>Bacillati</taxon>
        <taxon>Bacillota</taxon>
        <taxon>Bacilli</taxon>
        <taxon>Lactobacillales</taxon>
        <taxon>Streptococcaceae</taxon>
        <taxon>Lactovum</taxon>
    </lineage>
</organism>
<evidence type="ECO:0000259" key="2">
    <source>
        <dbReference type="SMART" id="SM00363"/>
    </source>
</evidence>
<evidence type="ECO:0000256" key="1">
    <source>
        <dbReference type="PROSITE-ProRule" id="PRU00182"/>
    </source>
</evidence>
<dbReference type="Pfam" id="PF17774">
    <property type="entry name" value="YlmH_RBD"/>
    <property type="match status" value="1"/>
</dbReference>
<dbReference type="PANTHER" id="PTHR13633:SF3">
    <property type="entry name" value="MITOCHONDRIAL TRANSCRIPTION RESCUE FACTOR 1"/>
    <property type="match status" value="1"/>
</dbReference>
<sequence length="261" mass="30431">MESIYQHFALSERDFLDKATDWTKQVQDKQYIHLSHFLNPRERDILKFIVNKNLLKMFISHGDLEYARVIIAPSYYELQMPDFEISLLEINYPNKFGSISHRQILGTFIHETGLDRREIGDILISDGKAQIYVNSKLRDYFMQSIKKINNLSVRIKEVDFSQQIKSETESEFTTILVSSLRLDKVIASSLAIPRNLAVNMIQSNRVKVNYTEMDRNDFGLQDGDLLSIRGFGRVKILRQLGLSKKDKIKVEIEKNLNRKGR</sequence>
<dbReference type="Gene3D" id="3.10.290.10">
    <property type="entry name" value="RNA-binding S4 domain"/>
    <property type="match status" value="1"/>
</dbReference>
<evidence type="ECO:0000313" key="3">
    <source>
        <dbReference type="EMBL" id="MBB5888530.1"/>
    </source>
</evidence>
<dbReference type="Pfam" id="PF21278">
    <property type="entry name" value="YlmH_1st"/>
    <property type="match status" value="1"/>
</dbReference>
<dbReference type="InterPro" id="IPR040591">
    <property type="entry name" value="RqcP2_RBD"/>
</dbReference>
<proteinExistence type="predicted"/>
<dbReference type="SMART" id="SM00363">
    <property type="entry name" value="S4"/>
    <property type="match status" value="1"/>
</dbReference>
<dbReference type="SUPFAM" id="SSF55174">
    <property type="entry name" value="Alpha-L RNA-binding motif"/>
    <property type="match status" value="1"/>
</dbReference>
<dbReference type="Gene3D" id="3.30.70.330">
    <property type="match status" value="1"/>
</dbReference>
<dbReference type="EMBL" id="JACHHV010000029">
    <property type="protein sequence ID" value="MBB5888530.1"/>
    <property type="molecule type" value="Genomic_DNA"/>
</dbReference>
<feature type="domain" description="RNA-binding S4" evidence="2">
    <location>
        <begin position="180"/>
        <end position="242"/>
    </location>
</feature>
<dbReference type="Gene3D" id="3.30.1370.160">
    <property type="match status" value="1"/>
</dbReference>
<accession>A0A841CBH7</accession>
<dbReference type="Proteomes" id="UP000562464">
    <property type="component" value="Unassembled WGS sequence"/>
</dbReference>